<reference evidence="2" key="1">
    <citation type="submission" date="2023-10" db="EMBL/GenBank/DDBJ databases">
        <authorList>
            <person name="Chen Y."/>
            <person name="Shah S."/>
            <person name="Dougan E. K."/>
            <person name="Thang M."/>
            <person name="Chan C."/>
        </authorList>
    </citation>
    <scope>NUCLEOTIDE SEQUENCE [LARGE SCALE GENOMIC DNA]</scope>
</reference>
<protein>
    <submittedName>
        <fullName evidence="2">Uncharacterized protein</fullName>
    </submittedName>
</protein>
<evidence type="ECO:0000313" key="2">
    <source>
        <dbReference type="EMBL" id="CAK0792321.1"/>
    </source>
</evidence>
<keyword evidence="3" id="KW-1185">Reference proteome</keyword>
<accession>A0ABN9PPL4</accession>
<evidence type="ECO:0000313" key="3">
    <source>
        <dbReference type="Proteomes" id="UP001189429"/>
    </source>
</evidence>
<name>A0ABN9PPL4_9DINO</name>
<evidence type="ECO:0000256" key="1">
    <source>
        <dbReference type="SAM" id="MobiDB-lite"/>
    </source>
</evidence>
<feature type="non-terminal residue" evidence="2">
    <location>
        <position position="87"/>
    </location>
</feature>
<feature type="region of interest" description="Disordered" evidence="1">
    <location>
        <begin position="1"/>
        <end position="35"/>
    </location>
</feature>
<feature type="non-terminal residue" evidence="2">
    <location>
        <position position="1"/>
    </location>
</feature>
<dbReference type="Proteomes" id="UP001189429">
    <property type="component" value="Unassembled WGS sequence"/>
</dbReference>
<dbReference type="EMBL" id="CAUYUJ010000753">
    <property type="protein sequence ID" value="CAK0792321.1"/>
    <property type="molecule type" value="Genomic_DNA"/>
</dbReference>
<proteinExistence type="predicted"/>
<feature type="compositionally biased region" description="Basic and acidic residues" evidence="1">
    <location>
        <begin position="70"/>
        <end position="79"/>
    </location>
</feature>
<comment type="caution">
    <text evidence="2">The sequence shown here is derived from an EMBL/GenBank/DDBJ whole genome shotgun (WGS) entry which is preliminary data.</text>
</comment>
<organism evidence="2 3">
    <name type="scientific">Prorocentrum cordatum</name>
    <dbReference type="NCBI Taxonomy" id="2364126"/>
    <lineage>
        <taxon>Eukaryota</taxon>
        <taxon>Sar</taxon>
        <taxon>Alveolata</taxon>
        <taxon>Dinophyceae</taxon>
        <taxon>Prorocentrales</taxon>
        <taxon>Prorocentraceae</taxon>
        <taxon>Prorocentrum</taxon>
    </lineage>
</organism>
<gene>
    <name evidence="2" type="ORF">PCOR1329_LOCUS2961</name>
</gene>
<feature type="region of interest" description="Disordered" evidence="1">
    <location>
        <begin position="55"/>
        <end position="87"/>
    </location>
</feature>
<sequence>ALEAQLAQVGGAADSPQTPRMRSDPQRHLARQVLQKEHSWAQRVGALEARLAQVQAEHERSSARRGAQRSPRELSTPRERRLRHAFS</sequence>